<comment type="subcellular location">
    <subcellularLocation>
        <location evidence="4">Cytoplasm</location>
    </subcellularLocation>
</comment>
<evidence type="ECO:0000256" key="4">
    <source>
        <dbReference type="HAMAP-Rule" id="MF_00080"/>
    </source>
</evidence>
<comment type="similarity">
    <text evidence="1 4">Belongs to the IF-3 family.</text>
</comment>
<feature type="domain" description="Translation initiation factor 3 C-terminal" evidence="6">
    <location>
        <begin position="89"/>
        <end position="172"/>
    </location>
</feature>
<dbReference type="GO" id="GO:0043022">
    <property type="term" value="F:ribosome binding"/>
    <property type="evidence" value="ECO:0007669"/>
    <property type="project" value="TreeGrafter"/>
</dbReference>
<dbReference type="InterPro" id="IPR019814">
    <property type="entry name" value="Translation_initiation_fac_3_N"/>
</dbReference>
<evidence type="ECO:0000256" key="1">
    <source>
        <dbReference type="ARBA" id="ARBA00005439"/>
    </source>
</evidence>
<protein>
    <recommendedName>
        <fullName evidence="4 5">Translation initiation factor IF-3</fullName>
    </recommendedName>
</protein>
<evidence type="ECO:0000256" key="3">
    <source>
        <dbReference type="ARBA" id="ARBA00022917"/>
    </source>
</evidence>
<dbReference type="InterPro" id="IPR019815">
    <property type="entry name" value="Translation_initiation_fac_3_C"/>
</dbReference>
<keyword evidence="4" id="KW-0963">Cytoplasm</keyword>
<dbReference type="Gene3D" id="3.10.20.80">
    <property type="entry name" value="Translation initiation factor 3 (IF-3), N-terminal domain"/>
    <property type="match status" value="1"/>
</dbReference>
<comment type="caution">
    <text evidence="8">The sequence shown here is derived from an EMBL/GenBank/DDBJ whole genome shotgun (WGS) entry which is preliminary data.</text>
</comment>
<proteinExistence type="inferred from homology"/>
<dbReference type="EMBL" id="MGGD01000054">
    <property type="protein sequence ID" value="OGM19837.1"/>
    <property type="molecule type" value="Genomic_DNA"/>
</dbReference>
<comment type="function">
    <text evidence="4">IF-3 binds to the 30S ribosomal subunit and shifts the equilibrium between 70S ribosomes and their 50S and 30S subunits in favor of the free subunits, thus enhancing the availability of 30S subunits on which protein synthesis initiation begins.</text>
</comment>
<keyword evidence="2 4" id="KW-0396">Initiation factor</keyword>
<dbReference type="HAMAP" id="MF_00080">
    <property type="entry name" value="IF_3"/>
    <property type="match status" value="1"/>
</dbReference>
<name>A0A1F7XXN4_9BACT</name>
<accession>A0A1F7XXN4</accession>
<dbReference type="SUPFAM" id="SSF54364">
    <property type="entry name" value="Translation initiation factor IF3, N-terminal domain"/>
    <property type="match status" value="1"/>
</dbReference>
<sequence>MKLKTGNFNWRINNQIRAPKVLVLGKDKSKMGEMSLSNALSEAQKAGLDLVEIAPNANPPVVRIVEIGKFRYEQEKKLRKQKKSTKTSETKEIRFSPFIAEHDFLNRIDKIKDFLAQKNKVRVVVKFGGRQMDSKDFGYKLVERIIRSFGETISIDMEPKFIGRHLTTVISPTNKVKRER</sequence>
<organism evidence="8 9">
    <name type="scientific">Candidatus Woesebacteria bacterium RIFCSPHIGHO2_01_FULL_38_26b</name>
    <dbReference type="NCBI Taxonomy" id="1802491"/>
    <lineage>
        <taxon>Bacteria</taxon>
        <taxon>Candidatus Woeseibacteriota</taxon>
    </lineage>
</organism>
<dbReference type="InterPro" id="IPR001288">
    <property type="entry name" value="Translation_initiation_fac_3"/>
</dbReference>
<dbReference type="GO" id="GO:0005737">
    <property type="term" value="C:cytoplasm"/>
    <property type="evidence" value="ECO:0007669"/>
    <property type="project" value="UniProtKB-SubCell"/>
</dbReference>
<evidence type="ECO:0000259" key="7">
    <source>
        <dbReference type="Pfam" id="PF05198"/>
    </source>
</evidence>
<dbReference type="Proteomes" id="UP000176741">
    <property type="component" value="Unassembled WGS sequence"/>
</dbReference>
<dbReference type="GO" id="GO:0003743">
    <property type="term" value="F:translation initiation factor activity"/>
    <property type="evidence" value="ECO:0007669"/>
    <property type="project" value="UniProtKB-UniRule"/>
</dbReference>
<dbReference type="GO" id="GO:0032790">
    <property type="term" value="P:ribosome disassembly"/>
    <property type="evidence" value="ECO:0007669"/>
    <property type="project" value="TreeGrafter"/>
</dbReference>
<dbReference type="Pfam" id="PF00707">
    <property type="entry name" value="IF3_C"/>
    <property type="match status" value="1"/>
</dbReference>
<dbReference type="PANTHER" id="PTHR10938:SF0">
    <property type="entry name" value="TRANSLATION INITIATION FACTOR IF-3, MITOCHONDRIAL"/>
    <property type="match status" value="1"/>
</dbReference>
<dbReference type="Gene3D" id="3.30.110.10">
    <property type="entry name" value="Translation initiation factor 3 (IF-3), C-terminal domain"/>
    <property type="match status" value="1"/>
</dbReference>
<dbReference type="AlphaFoldDB" id="A0A1F7XXN4"/>
<comment type="subunit">
    <text evidence="4">Monomer.</text>
</comment>
<evidence type="ECO:0000313" key="8">
    <source>
        <dbReference type="EMBL" id="OGM19837.1"/>
    </source>
</evidence>
<dbReference type="NCBIfam" id="TIGR00168">
    <property type="entry name" value="infC"/>
    <property type="match status" value="1"/>
</dbReference>
<evidence type="ECO:0000259" key="6">
    <source>
        <dbReference type="Pfam" id="PF00707"/>
    </source>
</evidence>
<keyword evidence="3 4" id="KW-0648">Protein biosynthesis</keyword>
<feature type="domain" description="Translation initiation factor 3 N-terminal" evidence="7">
    <location>
        <begin position="12"/>
        <end position="81"/>
    </location>
</feature>
<dbReference type="Pfam" id="PF05198">
    <property type="entry name" value="IF3_N"/>
    <property type="match status" value="1"/>
</dbReference>
<dbReference type="PANTHER" id="PTHR10938">
    <property type="entry name" value="TRANSLATION INITIATION FACTOR IF-3"/>
    <property type="match status" value="1"/>
</dbReference>
<dbReference type="InterPro" id="IPR036788">
    <property type="entry name" value="T_IF-3_C_sf"/>
</dbReference>
<dbReference type="InterPro" id="IPR036787">
    <property type="entry name" value="T_IF-3_N_sf"/>
</dbReference>
<evidence type="ECO:0000256" key="2">
    <source>
        <dbReference type="ARBA" id="ARBA00022540"/>
    </source>
</evidence>
<evidence type="ECO:0000256" key="5">
    <source>
        <dbReference type="NCBIfam" id="TIGR00168"/>
    </source>
</evidence>
<dbReference type="SUPFAM" id="SSF55200">
    <property type="entry name" value="Translation initiation factor IF3, C-terminal domain"/>
    <property type="match status" value="1"/>
</dbReference>
<evidence type="ECO:0000313" key="9">
    <source>
        <dbReference type="Proteomes" id="UP000176741"/>
    </source>
</evidence>
<gene>
    <name evidence="4" type="primary">infC</name>
    <name evidence="8" type="ORF">A2771_00985</name>
</gene>
<reference evidence="8 9" key="1">
    <citation type="journal article" date="2016" name="Nat. Commun.">
        <title>Thousands of microbial genomes shed light on interconnected biogeochemical processes in an aquifer system.</title>
        <authorList>
            <person name="Anantharaman K."/>
            <person name="Brown C.T."/>
            <person name="Hug L.A."/>
            <person name="Sharon I."/>
            <person name="Castelle C.J."/>
            <person name="Probst A.J."/>
            <person name="Thomas B.C."/>
            <person name="Singh A."/>
            <person name="Wilkins M.J."/>
            <person name="Karaoz U."/>
            <person name="Brodie E.L."/>
            <person name="Williams K.H."/>
            <person name="Hubbard S.S."/>
            <person name="Banfield J.F."/>
        </authorList>
    </citation>
    <scope>NUCLEOTIDE SEQUENCE [LARGE SCALE GENOMIC DNA]</scope>
</reference>